<dbReference type="InterPro" id="IPR001992">
    <property type="entry name" value="T2SS_GspF/T4SS_PilC_CS"/>
</dbReference>
<evidence type="ECO:0000256" key="9">
    <source>
        <dbReference type="RuleBase" id="RU003923"/>
    </source>
</evidence>
<dbReference type="GO" id="GO:0005886">
    <property type="term" value="C:plasma membrane"/>
    <property type="evidence" value="ECO:0007669"/>
    <property type="project" value="UniProtKB-SubCell"/>
</dbReference>
<comment type="similarity">
    <text evidence="2 9">Belongs to the GSP F family.</text>
</comment>
<evidence type="ECO:0000256" key="6">
    <source>
        <dbReference type="ARBA" id="ARBA00022692"/>
    </source>
</evidence>
<feature type="transmembrane region" description="Helical" evidence="10">
    <location>
        <begin position="172"/>
        <end position="194"/>
    </location>
</feature>
<dbReference type="Proteomes" id="UP000190625">
    <property type="component" value="Unassembled WGS sequence"/>
</dbReference>
<dbReference type="STRING" id="142842.SAMN02745118_02047"/>
<feature type="transmembrane region" description="Helical" evidence="10">
    <location>
        <begin position="225"/>
        <end position="244"/>
    </location>
</feature>
<dbReference type="RefSeq" id="WP_234983930.1">
    <property type="nucleotide sequence ID" value="NZ_FUWM01000017.1"/>
</dbReference>
<accession>A0A1T4P4F3</accession>
<dbReference type="InterPro" id="IPR003004">
    <property type="entry name" value="GspF/PilC"/>
</dbReference>
<dbReference type="InterPro" id="IPR018076">
    <property type="entry name" value="T2SS_GspF_dom"/>
</dbReference>
<evidence type="ECO:0000256" key="10">
    <source>
        <dbReference type="SAM" id="Phobius"/>
    </source>
</evidence>
<keyword evidence="4" id="KW-1003">Cell membrane</keyword>
<dbReference type="InterPro" id="IPR042094">
    <property type="entry name" value="T2SS_GspF_sf"/>
</dbReference>
<dbReference type="PROSITE" id="PS00874">
    <property type="entry name" value="T2SP_F"/>
    <property type="match status" value="1"/>
</dbReference>
<evidence type="ECO:0000256" key="7">
    <source>
        <dbReference type="ARBA" id="ARBA00022989"/>
    </source>
</evidence>
<proteinExistence type="inferred from homology"/>
<reference evidence="13" key="1">
    <citation type="submission" date="2017-02" db="EMBL/GenBank/DDBJ databases">
        <authorList>
            <person name="Varghese N."/>
            <person name="Submissions S."/>
        </authorList>
    </citation>
    <scope>NUCLEOTIDE SEQUENCE [LARGE SCALE GENOMIC DNA]</scope>
    <source>
        <strain evidence="13">ATCC BAA-73</strain>
    </source>
</reference>
<dbReference type="FunFam" id="1.20.81.30:FF:000001">
    <property type="entry name" value="Type II secretion system protein F"/>
    <property type="match status" value="2"/>
</dbReference>
<evidence type="ECO:0000256" key="3">
    <source>
        <dbReference type="ARBA" id="ARBA00022448"/>
    </source>
</evidence>
<dbReference type="PRINTS" id="PR00812">
    <property type="entry name" value="BCTERIALGSPF"/>
</dbReference>
<keyword evidence="7 10" id="KW-1133">Transmembrane helix</keyword>
<sequence>MTIAQLFDYKVRNEDGELLEGVIEGKSKEIAGDRLKDKGYYIISLEQDEDSSDISEQLKQLRHVKTKDLASFCRQFATMINSGLSLVRSLDILVDQIDNPRLQGAVEEVQDDVESGLDLSTALGKHPNIFPKLFISMVEAGETGGVLDEALLEMAEHFEKESEMKQQVTSALVYPAVITLVAIGVVTFLVVGILPTFESIFAGMDRQLPLPTRILLQISDLFQSYWYIPLILIGIILFISYRYYRTENGKRKIDYIILKMPIFGDLITKITITRFSRTLGTLLNSGVSILEGLEVVSRVVSNQVIVDEINRVRQSVSEGENMVAPLKQNKLFPEMALQMIRVGEETGTLDEMLKKIAHFYEQEVEHKVEWMVSLIEPVMILVLGVVVGGIVISMMLPMFDMMQGF</sequence>
<comment type="subcellular location">
    <subcellularLocation>
        <location evidence="1">Cell inner membrane</location>
        <topology evidence="1">Multi-pass membrane protein</topology>
    </subcellularLocation>
    <subcellularLocation>
        <location evidence="9">Cell membrane</location>
        <topology evidence="9">Multi-pass membrane protein</topology>
    </subcellularLocation>
</comment>
<evidence type="ECO:0000313" key="13">
    <source>
        <dbReference type="Proteomes" id="UP000190625"/>
    </source>
</evidence>
<keyword evidence="3 9" id="KW-0813">Transport</keyword>
<protein>
    <submittedName>
        <fullName evidence="12">Type IV pilus assembly protein PilC</fullName>
    </submittedName>
</protein>
<dbReference type="PANTHER" id="PTHR30012:SF0">
    <property type="entry name" value="TYPE II SECRETION SYSTEM PROTEIN F-RELATED"/>
    <property type="match status" value="1"/>
</dbReference>
<organism evidence="12 13">
    <name type="scientific">Selenihalanaerobacter shriftii</name>
    <dbReference type="NCBI Taxonomy" id="142842"/>
    <lineage>
        <taxon>Bacteria</taxon>
        <taxon>Bacillati</taxon>
        <taxon>Bacillota</taxon>
        <taxon>Clostridia</taxon>
        <taxon>Halanaerobiales</taxon>
        <taxon>Halobacteroidaceae</taxon>
        <taxon>Selenihalanaerobacter</taxon>
    </lineage>
</organism>
<dbReference type="AlphaFoldDB" id="A0A1T4P4F3"/>
<evidence type="ECO:0000256" key="2">
    <source>
        <dbReference type="ARBA" id="ARBA00005745"/>
    </source>
</evidence>
<keyword evidence="8 10" id="KW-0472">Membrane</keyword>
<dbReference type="PANTHER" id="PTHR30012">
    <property type="entry name" value="GENERAL SECRETION PATHWAY PROTEIN"/>
    <property type="match status" value="1"/>
</dbReference>
<gene>
    <name evidence="12" type="ORF">SAMN02745118_02047</name>
</gene>
<feature type="domain" description="Type II secretion system protein GspF" evidence="11">
    <location>
        <begin position="275"/>
        <end position="397"/>
    </location>
</feature>
<evidence type="ECO:0000259" key="11">
    <source>
        <dbReference type="Pfam" id="PF00482"/>
    </source>
</evidence>
<dbReference type="GO" id="GO:0009306">
    <property type="term" value="P:protein secretion"/>
    <property type="evidence" value="ECO:0007669"/>
    <property type="project" value="InterPro"/>
</dbReference>
<feature type="transmembrane region" description="Helical" evidence="10">
    <location>
        <begin position="378"/>
        <end position="399"/>
    </location>
</feature>
<evidence type="ECO:0000256" key="5">
    <source>
        <dbReference type="ARBA" id="ARBA00022519"/>
    </source>
</evidence>
<evidence type="ECO:0000256" key="8">
    <source>
        <dbReference type="ARBA" id="ARBA00023136"/>
    </source>
</evidence>
<evidence type="ECO:0000256" key="1">
    <source>
        <dbReference type="ARBA" id="ARBA00004429"/>
    </source>
</evidence>
<name>A0A1T4P4F3_9FIRM</name>
<evidence type="ECO:0000313" key="12">
    <source>
        <dbReference type="EMBL" id="SJZ86329.1"/>
    </source>
</evidence>
<feature type="domain" description="Type II secretion system protein GspF" evidence="11">
    <location>
        <begin position="72"/>
        <end position="195"/>
    </location>
</feature>
<dbReference type="EMBL" id="FUWM01000017">
    <property type="protein sequence ID" value="SJZ86329.1"/>
    <property type="molecule type" value="Genomic_DNA"/>
</dbReference>
<keyword evidence="13" id="KW-1185">Reference proteome</keyword>
<evidence type="ECO:0000256" key="4">
    <source>
        <dbReference type="ARBA" id="ARBA00022475"/>
    </source>
</evidence>
<dbReference type="Pfam" id="PF00482">
    <property type="entry name" value="T2SSF"/>
    <property type="match status" value="2"/>
</dbReference>
<keyword evidence="6 9" id="KW-0812">Transmembrane</keyword>
<dbReference type="Gene3D" id="1.20.81.30">
    <property type="entry name" value="Type II secretion system (T2SS), domain F"/>
    <property type="match status" value="2"/>
</dbReference>
<keyword evidence="5" id="KW-0997">Cell inner membrane</keyword>